<evidence type="ECO:0000313" key="2">
    <source>
        <dbReference type="EMBL" id="MDY5152973.1"/>
    </source>
</evidence>
<sequence>MPEPVYQISETPLVIAHRGGGNEQPENSFEAFQAMYDAGFRYFESDVHATADGVAVIMHDPSLDRTTDGSGLVVEHTWAEIEQVRDASGHHPPRLDAVLDAFPDVTFNLDAKEDTAVDPLITTLQRTGATNRVCLASFSQKRIDRMRTLLPQAAYSLGTSAIAGLVAASKTRAALRWARHGGRVLGLPRNMEGIQAVQVPVSFPLPGFSMLPGSPGVKIRVVTPRFVELAHAYGLAVHVWTVNSYPQAEWLVDMGVDGIITDEPTMISRRLRESGRGAII</sequence>
<dbReference type="AlphaFoldDB" id="A0A1G7CF19"/>
<evidence type="ECO:0000259" key="1">
    <source>
        <dbReference type="PROSITE" id="PS51704"/>
    </source>
</evidence>
<dbReference type="GO" id="GO:0006629">
    <property type="term" value="P:lipid metabolic process"/>
    <property type="evidence" value="ECO:0007669"/>
    <property type="project" value="InterPro"/>
</dbReference>
<dbReference type="SUPFAM" id="SSF51695">
    <property type="entry name" value="PLC-like phosphodiesterases"/>
    <property type="match status" value="1"/>
</dbReference>
<gene>
    <name evidence="2" type="ORF">R6G71_02750</name>
    <name evidence="3" type="ORF">SAMN05421878_10767</name>
</gene>
<feature type="domain" description="GP-PDE" evidence="1">
    <location>
        <begin position="12"/>
        <end position="271"/>
    </location>
</feature>
<dbReference type="GO" id="GO:0008081">
    <property type="term" value="F:phosphoric diester hydrolase activity"/>
    <property type="evidence" value="ECO:0007669"/>
    <property type="project" value="InterPro"/>
</dbReference>
<evidence type="ECO:0000313" key="3">
    <source>
        <dbReference type="EMBL" id="SDE37340.1"/>
    </source>
</evidence>
<dbReference type="Proteomes" id="UP001273799">
    <property type="component" value="Unassembled WGS sequence"/>
</dbReference>
<dbReference type="EMBL" id="JAWNFU010000001">
    <property type="protein sequence ID" value="MDY5152973.1"/>
    <property type="molecule type" value="Genomic_DNA"/>
</dbReference>
<protein>
    <submittedName>
        <fullName evidence="2">Glycerophosphodiester phosphodiesterase</fullName>
    </submittedName>
    <submittedName>
        <fullName evidence="3">Glycerophosphoryl diester phosphodiesterase</fullName>
    </submittedName>
</protein>
<dbReference type="Gene3D" id="3.20.20.190">
    <property type="entry name" value="Phosphatidylinositol (PI) phosphodiesterase"/>
    <property type="match status" value="1"/>
</dbReference>
<dbReference type="PANTHER" id="PTHR43805:SF1">
    <property type="entry name" value="GP-PDE DOMAIN-CONTAINING PROTEIN"/>
    <property type="match status" value="1"/>
</dbReference>
<dbReference type="PANTHER" id="PTHR43805">
    <property type="entry name" value="GLYCEROPHOSPHORYL DIESTER PHOSPHODIESTERASE"/>
    <property type="match status" value="1"/>
</dbReference>
<keyword evidence="4" id="KW-1185">Reference proteome</keyword>
<dbReference type="CDD" id="cd08561">
    <property type="entry name" value="GDPD_cytoplasmic_ScUgpQ2_like"/>
    <property type="match status" value="1"/>
</dbReference>
<reference evidence="2" key="3">
    <citation type="submission" date="2023-10" db="EMBL/GenBank/DDBJ databases">
        <title>Whole Genome based description of the genera Actinobaculum and Actinotignum reveals a complex phylogenetic relationship within the species included in the genus Actinotignum.</title>
        <authorList>
            <person name="Jensen C.S."/>
            <person name="Dargis R."/>
            <person name="Kemp M."/>
            <person name="Christensen J.J."/>
        </authorList>
    </citation>
    <scope>NUCLEOTIDE SEQUENCE</scope>
    <source>
        <strain evidence="2">Actinobaculum_suis_CCUG19206T</strain>
    </source>
</reference>
<dbReference type="Proteomes" id="UP000182744">
    <property type="component" value="Unassembled WGS sequence"/>
</dbReference>
<dbReference type="RefSeq" id="WP_083330081.1">
    <property type="nucleotide sequence ID" value="NZ_FNAU01000007.1"/>
</dbReference>
<dbReference type="InterPro" id="IPR017946">
    <property type="entry name" value="PLC-like_Pdiesterase_TIM-brl"/>
</dbReference>
<proteinExistence type="predicted"/>
<accession>A0A1G7CF19</accession>
<organism evidence="3 4">
    <name type="scientific">Actinobaculum suis</name>
    <dbReference type="NCBI Taxonomy" id="1657"/>
    <lineage>
        <taxon>Bacteria</taxon>
        <taxon>Bacillati</taxon>
        <taxon>Actinomycetota</taxon>
        <taxon>Actinomycetes</taxon>
        <taxon>Actinomycetales</taxon>
        <taxon>Actinomycetaceae</taxon>
        <taxon>Actinobaculum</taxon>
    </lineage>
</organism>
<reference evidence="4" key="1">
    <citation type="submission" date="2016-10" db="EMBL/GenBank/DDBJ databases">
        <authorList>
            <person name="Varghese N."/>
        </authorList>
    </citation>
    <scope>NUCLEOTIDE SEQUENCE [LARGE SCALE GENOMIC DNA]</scope>
    <source>
        <strain evidence="4">DSM 20639</strain>
    </source>
</reference>
<dbReference type="Pfam" id="PF03009">
    <property type="entry name" value="GDPD"/>
    <property type="match status" value="1"/>
</dbReference>
<reference evidence="3" key="2">
    <citation type="submission" date="2016-10" db="EMBL/GenBank/DDBJ databases">
        <authorList>
            <person name="de Groot N.N."/>
        </authorList>
    </citation>
    <scope>NUCLEOTIDE SEQUENCE [LARGE SCALE GENOMIC DNA]</scope>
    <source>
        <strain evidence="3">DSM 20639</strain>
    </source>
</reference>
<dbReference type="PROSITE" id="PS51704">
    <property type="entry name" value="GP_PDE"/>
    <property type="match status" value="1"/>
</dbReference>
<dbReference type="EMBL" id="FNAU01000007">
    <property type="protein sequence ID" value="SDE37340.1"/>
    <property type="molecule type" value="Genomic_DNA"/>
</dbReference>
<dbReference type="InterPro" id="IPR030395">
    <property type="entry name" value="GP_PDE_dom"/>
</dbReference>
<evidence type="ECO:0000313" key="4">
    <source>
        <dbReference type="Proteomes" id="UP000182744"/>
    </source>
</evidence>
<name>A0A1G7CF19_9ACTO</name>